<dbReference type="GO" id="GO:0003899">
    <property type="term" value="F:DNA-directed RNA polymerase activity"/>
    <property type="evidence" value="ECO:0007669"/>
    <property type="project" value="UniProtKB-UniRule"/>
</dbReference>
<dbReference type="eggNOG" id="arCOG04241">
    <property type="taxonomic scope" value="Archaea"/>
</dbReference>
<evidence type="ECO:0000256" key="1">
    <source>
        <dbReference type="ARBA" id="ARBA00022478"/>
    </source>
</evidence>
<keyword evidence="6" id="KW-0963">Cytoplasm</keyword>
<protein>
    <recommendedName>
        <fullName evidence="6">DNA-directed RNA polymerase subunit Rpo3</fullName>
        <ecNumber evidence="6">2.7.7.6</ecNumber>
    </recommendedName>
    <alternativeName>
        <fullName evidence="6">DNA-directed RNA polymerase subunit D</fullName>
    </alternativeName>
</protein>
<dbReference type="GO" id="GO:0000428">
    <property type="term" value="C:DNA-directed RNA polymerase complex"/>
    <property type="evidence" value="ECO:0007669"/>
    <property type="project" value="UniProtKB-KW"/>
</dbReference>
<dbReference type="Proteomes" id="UP000007485">
    <property type="component" value="Chromosome"/>
</dbReference>
<name>F0QXD7_VULM7</name>
<reference evidence="9 10" key="1">
    <citation type="journal article" date="2011" name="J. Bacteriol.">
        <title>Complete genome sequence of 'Vulcanisaeta moutnovskia' strain 768-28, a novel member of the hyperthermophilic crenarchaeal genus vulcanisaeta.</title>
        <authorList>
            <person name="Gumerov V.M."/>
            <person name="Mardanov A.V."/>
            <person name="Beletsky A.V."/>
            <person name="Prokofeva M.I."/>
            <person name="Bonch-Osmolovskaya E.A."/>
            <person name="Ravin N.V."/>
            <person name="Skryabin K.G."/>
        </authorList>
    </citation>
    <scope>NUCLEOTIDE SEQUENCE [LARGE SCALE GENOMIC DNA]</scope>
    <source>
        <strain evidence="9 10">768-28</strain>
    </source>
</reference>
<keyword evidence="1 6" id="KW-0240">DNA-directed RNA polymerase</keyword>
<dbReference type="InterPro" id="IPR011263">
    <property type="entry name" value="DNA-dir_RNA_pol_RpoA/D/Rpb3"/>
</dbReference>
<dbReference type="Gene3D" id="3.30.70.3110">
    <property type="match status" value="1"/>
</dbReference>
<dbReference type="STRING" id="985053.VMUT_0966"/>
<comment type="function">
    <text evidence="6">DNA-dependent RNA polymerase (RNAP) catalyzes the transcription of DNA into RNA using the four ribonucleoside triphosphates as substrates.</text>
</comment>
<dbReference type="EMBL" id="CP002529">
    <property type="protein sequence ID" value="ADY01176.1"/>
    <property type="molecule type" value="Genomic_DNA"/>
</dbReference>
<dbReference type="InterPro" id="IPR050518">
    <property type="entry name" value="Rpo3/RPB3_RNA_Pol_subunit"/>
</dbReference>
<dbReference type="NCBIfam" id="NF001988">
    <property type="entry name" value="PRK00783.1"/>
    <property type="match status" value="1"/>
</dbReference>
<evidence type="ECO:0000313" key="9">
    <source>
        <dbReference type="EMBL" id="ADY01176.1"/>
    </source>
</evidence>
<dbReference type="InterPro" id="IPR001514">
    <property type="entry name" value="DNA-dir_RNA_pol_30-40kDasu_CS"/>
</dbReference>
<dbReference type="GO" id="GO:0046983">
    <property type="term" value="F:protein dimerization activity"/>
    <property type="evidence" value="ECO:0007669"/>
    <property type="project" value="InterPro"/>
</dbReference>
<dbReference type="AlphaFoldDB" id="F0QXD7"/>
<feature type="domain" description="DNA-directed RNA polymerase RpoA/D/Rpb3-type" evidence="8">
    <location>
        <begin position="30"/>
        <end position="278"/>
    </location>
</feature>
<evidence type="ECO:0000256" key="3">
    <source>
        <dbReference type="ARBA" id="ARBA00022695"/>
    </source>
</evidence>
<sequence length="317" mass="35988">MHRARNVYLLKTAILHLVVLVKVIEKSDLYMKAVVDGITPPLINALRRVFISDVPVLAIDEVIILDNTSVLYDEVLAHRLSMIPIKTDLKKLPKIEECEQELVDPSLCQVRFELNVEAKEPVVVYGRDLKSDDPEVRPVYEDVPIVKLVPGQKIVLEAYAKLGRARNHAKWQAGLAAYYYYPKVSVVDKANDKCMTCTEICNGALEIKDDGSIMIHDVLKCTFNKWKTCEQVCSALKVDWDENKYVFWVESFGNMPVEDMVREGFRILKGKFQELVSELELELSRGQASSGELTTEETEKATQVPEEFGGEESFTEE</sequence>
<keyword evidence="2 6" id="KW-0808">Transferase</keyword>
<evidence type="ECO:0000256" key="6">
    <source>
        <dbReference type="HAMAP-Rule" id="MF_00320"/>
    </source>
</evidence>
<dbReference type="SUPFAM" id="SSF55257">
    <property type="entry name" value="RBP11-like subunits of RNA polymerase"/>
    <property type="match status" value="1"/>
</dbReference>
<comment type="similarity">
    <text evidence="5 6">Belongs to the archaeal Rpo3/eukaryotic RPB3 RNA polymerase subunit family.</text>
</comment>
<feature type="compositionally biased region" description="Acidic residues" evidence="7">
    <location>
        <begin position="308"/>
        <end position="317"/>
    </location>
</feature>
<dbReference type="InterPro" id="IPR022842">
    <property type="entry name" value="RNAP_Rpo3/Rpb3/RPAC1"/>
</dbReference>
<comment type="subcellular location">
    <subcellularLocation>
        <location evidence="6">Cytoplasm</location>
    </subcellularLocation>
</comment>
<dbReference type="Gene3D" id="3.30.1360.10">
    <property type="entry name" value="RNA polymerase, RBP11-like subunit"/>
    <property type="match status" value="1"/>
</dbReference>
<dbReference type="SUPFAM" id="SSF56553">
    <property type="entry name" value="Insert subdomain of RNA polymerase alpha subunit"/>
    <property type="match status" value="1"/>
</dbReference>
<dbReference type="PANTHER" id="PTHR11800:SF2">
    <property type="entry name" value="DNA-DIRECTED RNA POLYMERASE II SUBUNIT RPB3"/>
    <property type="match status" value="1"/>
</dbReference>
<dbReference type="EC" id="2.7.7.6" evidence="6"/>
<dbReference type="InterPro" id="IPR036603">
    <property type="entry name" value="RBP11-like"/>
</dbReference>
<evidence type="ECO:0000256" key="2">
    <source>
        <dbReference type="ARBA" id="ARBA00022679"/>
    </source>
</evidence>
<dbReference type="Gene3D" id="2.170.120.12">
    <property type="entry name" value="DNA-directed RNA polymerase, insert domain"/>
    <property type="match status" value="1"/>
</dbReference>
<dbReference type="PROSITE" id="PS00446">
    <property type="entry name" value="RNA_POL_D_30KD"/>
    <property type="match status" value="1"/>
</dbReference>
<dbReference type="GO" id="GO:0003677">
    <property type="term" value="F:DNA binding"/>
    <property type="evidence" value="ECO:0007669"/>
    <property type="project" value="UniProtKB-UniRule"/>
</dbReference>
<comment type="subunit">
    <text evidence="6">Part of the RNA polymerase complex.</text>
</comment>
<dbReference type="PANTHER" id="PTHR11800">
    <property type="entry name" value="DNA-DIRECTED RNA POLYMERASE"/>
    <property type="match status" value="1"/>
</dbReference>
<keyword evidence="10" id="KW-1185">Reference proteome</keyword>
<comment type="catalytic activity">
    <reaction evidence="6">
        <text>RNA(n) + a ribonucleoside 5'-triphosphate = RNA(n+1) + diphosphate</text>
        <dbReference type="Rhea" id="RHEA:21248"/>
        <dbReference type="Rhea" id="RHEA-COMP:14527"/>
        <dbReference type="Rhea" id="RHEA-COMP:17342"/>
        <dbReference type="ChEBI" id="CHEBI:33019"/>
        <dbReference type="ChEBI" id="CHEBI:61557"/>
        <dbReference type="ChEBI" id="CHEBI:140395"/>
        <dbReference type="EC" id="2.7.7.6"/>
    </reaction>
</comment>
<accession>F0QXD7</accession>
<dbReference type="Pfam" id="PF01193">
    <property type="entry name" value="RNA_pol_L"/>
    <property type="match status" value="1"/>
</dbReference>
<dbReference type="InterPro" id="IPR036643">
    <property type="entry name" value="RNApol_insert_sf"/>
</dbReference>
<evidence type="ECO:0000256" key="7">
    <source>
        <dbReference type="SAM" id="MobiDB-lite"/>
    </source>
</evidence>
<organism evidence="9 10">
    <name type="scientific">Vulcanisaeta moutnovskia (strain 768-28)</name>
    <dbReference type="NCBI Taxonomy" id="985053"/>
    <lineage>
        <taxon>Archaea</taxon>
        <taxon>Thermoproteota</taxon>
        <taxon>Thermoprotei</taxon>
        <taxon>Thermoproteales</taxon>
        <taxon>Thermoproteaceae</taxon>
        <taxon>Vulcanisaeta</taxon>
    </lineage>
</organism>
<keyword evidence="3 6" id="KW-0548">Nucleotidyltransferase</keyword>
<comment type="caution">
    <text evidence="6">Lacks conserved residue(s) required for the propagation of feature annotation.</text>
</comment>
<evidence type="ECO:0000313" key="10">
    <source>
        <dbReference type="Proteomes" id="UP000007485"/>
    </source>
</evidence>
<proteinExistence type="inferred from homology"/>
<evidence type="ECO:0000256" key="5">
    <source>
        <dbReference type="ARBA" id="ARBA00025804"/>
    </source>
</evidence>
<dbReference type="GO" id="GO:0005737">
    <property type="term" value="C:cytoplasm"/>
    <property type="evidence" value="ECO:0007669"/>
    <property type="project" value="UniProtKB-SubCell"/>
</dbReference>
<dbReference type="KEGG" id="vmo:VMUT_0966"/>
<dbReference type="SMART" id="SM00662">
    <property type="entry name" value="RPOLD"/>
    <property type="match status" value="1"/>
</dbReference>
<dbReference type="GO" id="GO:0006351">
    <property type="term" value="P:DNA-templated transcription"/>
    <property type="evidence" value="ECO:0007669"/>
    <property type="project" value="UniProtKB-UniRule"/>
</dbReference>
<dbReference type="Pfam" id="PF01000">
    <property type="entry name" value="RNA_pol_A_bac"/>
    <property type="match status" value="1"/>
</dbReference>
<dbReference type="CDD" id="cd07030">
    <property type="entry name" value="RNAP_D"/>
    <property type="match status" value="1"/>
</dbReference>
<dbReference type="InterPro" id="IPR011262">
    <property type="entry name" value="DNA-dir_RNA_pol_insert"/>
</dbReference>
<evidence type="ECO:0000256" key="4">
    <source>
        <dbReference type="ARBA" id="ARBA00023163"/>
    </source>
</evidence>
<keyword evidence="4 6" id="KW-0804">Transcription</keyword>
<gene>
    <name evidence="6" type="primary">rpo3</name>
    <name evidence="6" type="synonym">rpoD</name>
    <name evidence="9" type="ordered locus">VMUT_0966</name>
</gene>
<evidence type="ECO:0000259" key="8">
    <source>
        <dbReference type="SMART" id="SM00662"/>
    </source>
</evidence>
<dbReference type="HOGENOM" id="CLU_038421_3_1_2"/>
<dbReference type="HAMAP" id="MF_00320">
    <property type="entry name" value="RNApol_arch_Rpo3"/>
    <property type="match status" value="1"/>
</dbReference>
<feature type="region of interest" description="Disordered" evidence="7">
    <location>
        <begin position="285"/>
        <end position="317"/>
    </location>
</feature>